<proteinExistence type="inferred from homology"/>
<comment type="catalytic activity">
    <reaction evidence="6 7">
        <text>L-glutamate 5-semialdehyde + phosphate + NADP(+) = L-glutamyl 5-phosphate + NADPH + H(+)</text>
        <dbReference type="Rhea" id="RHEA:19541"/>
        <dbReference type="ChEBI" id="CHEBI:15378"/>
        <dbReference type="ChEBI" id="CHEBI:43474"/>
        <dbReference type="ChEBI" id="CHEBI:57783"/>
        <dbReference type="ChEBI" id="CHEBI:58066"/>
        <dbReference type="ChEBI" id="CHEBI:58274"/>
        <dbReference type="ChEBI" id="CHEBI:58349"/>
        <dbReference type="EC" id="1.2.1.41"/>
    </reaction>
</comment>
<organism evidence="9 10">
    <name type="scientific">Peredibacter starrii</name>
    <dbReference type="NCBI Taxonomy" id="28202"/>
    <lineage>
        <taxon>Bacteria</taxon>
        <taxon>Pseudomonadati</taxon>
        <taxon>Bdellovibrionota</taxon>
        <taxon>Bacteriovoracia</taxon>
        <taxon>Bacteriovoracales</taxon>
        <taxon>Bacteriovoracaceae</taxon>
        <taxon>Peredibacter</taxon>
    </lineage>
</organism>
<dbReference type="InterPro" id="IPR000965">
    <property type="entry name" value="GPR_dom"/>
</dbReference>
<dbReference type="PANTHER" id="PTHR11063:SF8">
    <property type="entry name" value="DELTA-1-PYRROLINE-5-CARBOXYLATE SYNTHASE"/>
    <property type="match status" value="1"/>
</dbReference>
<dbReference type="InterPro" id="IPR016162">
    <property type="entry name" value="Ald_DH_N"/>
</dbReference>
<keyword evidence="2 7" id="KW-0028">Amino-acid biosynthesis</keyword>
<keyword evidence="4 7" id="KW-0521">NADP</keyword>
<keyword evidence="3 7" id="KW-0641">Proline biosynthesis</keyword>
<dbReference type="NCBIfam" id="TIGR00407">
    <property type="entry name" value="proA"/>
    <property type="match status" value="1"/>
</dbReference>
<dbReference type="PIRSF" id="PIRSF000151">
    <property type="entry name" value="GPR"/>
    <property type="match status" value="1"/>
</dbReference>
<keyword evidence="5 7" id="KW-0560">Oxidoreductase</keyword>
<gene>
    <name evidence="7" type="primary">proA</name>
    <name evidence="9" type="ORF">SOO65_10330</name>
</gene>
<dbReference type="GO" id="GO:0055129">
    <property type="term" value="P:L-proline biosynthetic process"/>
    <property type="evidence" value="ECO:0007669"/>
    <property type="project" value="UniProtKB-UniRule"/>
</dbReference>
<dbReference type="PANTHER" id="PTHR11063">
    <property type="entry name" value="GLUTAMATE SEMIALDEHYDE DEHYDROGENASE"/>
    <property type="match status" value="1"/>
</dbReference>
<evidence type="ECO:0000259" key="8">
    <source>
        <dbReference type="Pfam" id="PF00171"/>
    </source>
</evidence>
<dbReference type="EMBL" id="CP139487">
    <property type="protein sequence ID" value="WPU67150.1"/>
    <property type="molecule type" value="Genomic_DNA"/>
</dbReference>
<comment type="function">
    <text evidence="7">Catalyzes the NADPH-dependent reduction of L-glutamate 5-phosphate into L-glutamate 5-semialdehyde and phosphate. The product spontaneously undergoes cyclization to form 1-pyrroline-5-carboxylate.</text>
</comment>
<dbReference type="GO" id="GO:0050661">
    <property type="term" value="F:NADP binding"/>
    <property type="evidence" value="ECO:0007669"/>
    <property type="project" value="InterPro"/>
</dbReference>
<dbReference type="AlphaFoldDB" id="A0AAX4HUV6"/>
<evidence type="ECO:0000256" key="6">
    <source>
        <dbReference type="ARBA" id="ARBA00049024"/>
    </source>
</evidence>
<dbReference type="KEGG" id="psti:SOO65_10330"/>
<dbReference type="HAMAP" id="MF_00412">
    <property type="entry name" value="ProA"/>
    <property type="match status" value="1"/>
</dbReference>
<feature type="domain" description="Aldehyde dehydrogenase" evidence="8">
    <location>
        <begin position="5"/>
        <end position="265"/>
    </location>
</feature>
<dbReference type="Gene3D" id="3.40.309.10">
    <property type="entry name" value="Aldehyde Dehydrogenase, Chain A, domain 2"/>
    <property type="match status" value="1"/>
</dbReference>
<dbReference type="SUPFAM" id="SSF53720">
    <property type="entry name" value="ALDH-like"/>
    <property type="match status" value="1"/>
</dbReference>
<evidence type="ECO:0000256" key="4">
    <source>
        <dbReference type="ARBA" id="ARBA00022857"/>
    </source>
</evidence>
<dbReference type="InterPro" id="IPR016163">
    <property type="entry name" value="Ald_DH_C"/>
</dbReference>
<dbReference type="GO" id="GO:0005737">
    <property type="term" value="C:cytoplasm"/>
    <property type="evidence" value="ECO:0007669"/>
    <property type="project" value="UniProtKB-SubCell"/>
</dbReference>
<dbReference type="NCBIfam" id="NF001221">
    <property type="entry name" value="PRK00197.1"/>
    <property type="match status" value="1"/>
</dbReference>
<name>A0AAX4HUV6_9BACT</name>
<accession>A0AAX4HUV6</accession>
<evidence type="ECO:0000313" key="10">
    <source>
        <dbReference type="Proteomes" id="UP001324634"/>
    </source>
</evidence>
<comment type="pathway">
    <text evidence="1 7">Amino-acid biosynthesis; L-proline biosynthesis; L-glutamate 5-semialdehyde from L-glutamate: step 2/2.</text>
</comment>
<evidence type="ECO:0000313" key="9">
    <source>
        <dbReference type="EMBL" id="WPU67150.1"/>
    </source>
</evidence>
<dbReference type="InterPro" id="IPR016161">
    <property type="entry name" value="Ald_DH/histidinol_DH"/>
</dbReference>
<dbReference type="Pfam" id="PF00171">
    <property type="entry name" value="Aldedh"/>
    <property type="match status" value="1"/>
</dbReference>
<evidence type="ECO:0000256" key="5">
    <source>
        <dbReference type="ARBA" id="ARBA00023002"/>
    </source>
</evidence>
<sequence length="408" mass="44262">MSVLEIAKKAKSATLTLQSLPEEQRLMALEAIAVALTKNAGRILAENKKDLDEAKTNNLGEALVARMVLTEKAIADLSKMCRDVADQDQVVGTIVEEYTRPNGLVIQKQRIPLGVIGMIFESRPNVVVDGAALAIKSGNAIILKGGKEAHHSNRVLFEILNEATERILPQGSVSLIETREDVAELLKLHHYIDLMVPRGGSGLINHVRANATMPVVAHDKGLCHTFVNEDADVTRVIPIVLNAKVQRPSACNATETLLLHANYSQNKEVVTALIDAGVEVRGCEKAQKLHAKVKAATEKDFDTEYLANIISVKIVNDYSEAISHIQKHSSHHTEAVLTQDPKVIEEFLNTLDASAMVVNASTRFNDGGELGLGAELGISTSKLHAYGPMGAKEMTTTRFLVKGNGQIR</sequence>
<dbReference type="Proteomes" id="UP001324634">
    <property type="component" value="Chromosome"/>
</dbReference>
<keyword evidence="10" id="KW-1185">Reference proteome</keyword>
<dbReference type="RefSeq" id="WP_321400058.1">
    <property type="nucleotide sequence ID" value="NZ_CP139487.1"/>
</dbReference>
<reference evidence="9 10" key="1">
    <citation type="submission" date="2023-11" db="EMBL/GenBank/DDBJ databases">
        <title>Peredibacter starrii A3.12.</title>
        <authorList>
            <person name="Mitchell R.J."/>
        </authorList>
    </citation>
    <scope>NUCLEOTIDE SEQUENCE [LARGE SCALE GENOMIC DNA]</scope>
    <source>
        <strain evidence="9 10">A3.12</strain>
    </source>
</reference>
<dbReference type="CDD" id="cd07079">
    <property type="entry name" value="ALDH_F18-19_ProA-GPR"/>
    <property type="match status" value="1"/>
</dbReference>
<keyword evidence="7" id="KW-0963">Cytoplasm</keyword>
<dbReference type="EC" id="1.2.1.41" evidence="7"/>
<comment type="subcellular location">
    <subcellularLocation>
        <location evidence="7">Cytoplasm</location>
    </subcellularLocation>
</comment>
<dbReference type="InterPro" id="IPR015590">
    <property type="entry name" value="Aldehyde_DH_dom"/>
</dbReference>
<protein>
    <recommendedName>
        <fullName evidence="7">Gamma-glutamyl phosphate reductase</fullName>
        <shortName evidence="7">GPR</shortName>
        <ecNumber evidence="7">1.2.1.41</ecNumber>
    </recommendedName>
    <alternativeName>
        <fullName evidence="7">Glutamate-5-semialdehyde dehydrogenase</fullName>
    </alternativeName>
    <alternativeName>
        <fullName evidence="7">Glutamyl-gamma-semialdehyde dehydrogenase</fullName>
        <shortName evidence="7">GSA dehydrogenase</shortName>
    </alternativeName>
</protein>
<evidence type="ECO:0000256" key="2">
    <source>
        <dbReference type="ARBA" id="ARBA00022605"/>
    </source>
</evidence>
<dbReference type="InterPro" id="IPR012134">
    <property type="entry name" value="Glu-5-SA_DH"/>
</dbReference>
<dbReference type="Gene3D" id="3.40.605.10">
    <property type="entry name" value="Aldehyde Dehydrogenase, Chain A, domain 1"/>
    <property type="match status" value="1"/>
</dbReference>
<evidence type="ECO:0000256" key="1">
    <source>
        <dbReference type="ARBA" id="ARBA00004985"/>
    </source>
</evidence>
<dbReference type="GO" id="GO:0004350">
    <property type="term" value="F:glutamate-5-semialdehyde dehydrogenase activity"/>
    <property type="evidence" value="ECO:0007669"/>
    <property type="project" value="UniProtKB-UniRule"/>
</dbReference>
<evidence type="ECO:0000256" key="7">
    <source>
        <dbReference type="HAMAP-Rule" id="MF_00412"/>
    </source>
</evidence>
<comment type="similarity">
    <text evidence="7">Belongs to the gamma-glutamyl phosphate reductase family.</text>
</comment>
<evidence type="ECO:0000256" key="3">
    <source>
        <dbReference type="ARBA" id="ARBA00022650"/>
    </source>
</evidence>